<dbReference type="Pfam" id="PF17775">
    <property type="entry name" value="YchJ_M-like"/>
    <property type="match status" value="1"/>
</dbReference>
<reference evidence="2 3" key="1">
    <citation type="journal article" date="2017" name="Genome Announc.">
        <title>Complete Genome Sequences of Two Acetylene-Fermenting Pelobacter acetylenicus Strains.</title>
        <authorList>
            <person name="Sutton J.M."/>
            <person name="Baesman S.M."/>
            <person name="Fierst J.L."/>
            <person name="Poret-Peterson A.T."/>
            <person name="Oremland R.S."/>
            <person name="Dunlap D.S."/>
            <person name="Akob D.M."/>
        </authorList>
    </citation>
    <scope>NUCLEOTIDE SEQUENCE [LARGE SCALE GENOMIC DNA]</scope>
    <source>
        <strain evidence="2 3">SFB93</strain>
    </source>
</reference>
<dbReference type="RefSeq" id="WP_072284086.1">
    <property type="nucleotide sequence ID" value="NZ_CP015519.1"/>
</dbReference>
<dbReference type="Gene3D" id="3.10.450.50">
    <property type="match status" value="1"/>
</dbReference>
<organism evidence="2 3">
    <name type="scientific">Syntrophotalea acetylenivorans</name>
    <dbReference type="NCBI Taxonomy" id="1842532"/>
    <lineage>
        <taxon>Bacteria</taxon>
        <taxon>Pseudomonadati</taxon>
        <taxon>Thermodesulfobacteriota</taxon>
        <taxon>Desulfuromonadia</taxon>
        <taxon>Desulfuromonadales</taxon>
        <taxon>Syntrophotaleaceae</taxon>
        <taxon>Syntrophotalea</taxon>
    </lineage>
</organism>
<dbReference type="SUPFAM" id="SSF54427">
    <property type="entry name" value="NTF2-like"/>
    <property type="match status" value="1"/>
</dbReference>
<dbReference type="InterPro" id="IPR032710">
    <property type="entry name" value="NTF2-like_dom_sf"/>
</dbReference>
<evidence type="ECO:0000313" key="2">
    <source>
        <dbReference type="EMBL" id="APG28126.1"/>
    </source>
</evidence>
<dbReference type="PANTHER" id="PTHR33747">
    <property type="entry name" value="UPF0225 PROTEIN SCO1677"/>
    <property type="match status" value="1"/>
</dbReference>
<gene>
    <name evidence="2" type="ORF">A7E78_09895</name>
</gene>
<keyword evidence="3" id="KW-1185">Reference proteome</keyword>
<dbReference type="NCBIfam" id="NF002449">
    <property type="entry name" value="PRK01617.1"/>
    <property type="match status" value="1"/>
</dbReference>
<dbReference type="InterPro" id="IPR004027">
    <property type="entry name" value="SEC_C_motif"/>
</dbReference>
<name>A0A1L3GQ97_9BACT</name>
<dbReference type="Proteomes" id="UP000182517">
    <property type="component" value="Chromosome"/>
</dbReference>
<evidence type="ECO:0000259" key="1">
    <source>
        <dbReference type="Pfam" id="PF17775"/>
    </source>
</evidence>
<feature type="domain" description="YchJ-like middle NTF2-like" evidence="1">
    <location>
        <begin position="28"/>
        <end position="127"/>
    </location>
</feature>
<accession>A0A1L3GQ97</accession>
<dbReference type="PANTHER" id="PTHR33747:SF1">
    <property type="entry name" value="ADENYLATE CYCLASE-ASSOCIATED CAP C-TERMINAL DOMAIN-CONTAINING PROTEIN"/>
    <property type="match status" value="1"/>
</dbReference>
<sequence>MNSCPCGSGNDYATCCEPVITGKQLAETAEQLMRARYSAHEKVEIDFLYESTHPDNREGYDHKTTREWAEKSEWKGLEIIATTDGGPEDKEGVVEFVARFRDKDGVHSHHERAQFKREKKQWLFFDGTMVKAPVVSNVKIGRNDPCSCGSEKKYKKCCGR</sequence>
<dbReference type="KEGG" id="pef:A7E78_09895"/>
<protein>
    <recommendedName>
        <fullName evidence="1">YchJ-like middle NTF2-like domain-containing protein</fullName>
    </recommendedName>
</protein>
<evidence type="ECO:0000313" key="3">
    <source>
        <dbReference type="Proteomes" id="UP000182517"/>
    </source>
</evidence>
<dbReference type="Pfam" id="PF02810">
    <property type="entry name" value="SEC-C"/>
    <property type="match status" value="2"/>
</dbReference>
<proteinExistence type="predicted"/>
<dbReference type="AlphaFoldDB" id="A0A1L3GQ97"/>
<dbReference type="InterPro" id="IPR048469">
    <property type="entry name" value="YchJ-like_M"/>
</dbReference>
<dbReference type="SUPFAM" id="SSF103642">
    <property type="entry name" value="Sec-C motif"/>
    <property type="match status" value="1"/>
</dbReference>
<dbReference type="NCBIfam" id="NF002486">
    <property type="entry name" value="PRK01752.1"/>
    <property type="match status" value="1"/>
</dbReference>
<dbReference type="EMBL" id="CP015519">
    <property type="protein sequence ID" value="APG28126.1"/>
    <property type="molecule type" value="Genomic_DNA"/>
</dbReference>
<dbReference type="OrthoDB" id="21421at2"/>